<reference evidence="11 12" key="1">
    <citation type="submission" date="2019-01" db="EMBL/GenBank/DDBJ databases">
        <title>Vagococcus silagei sp. nov. isolated from brewer's grain.</title>
        <authorList>
            <person name="Guu J.-R."/>
        </authorList>
    </citation>
    <scope>NUCLEOTIDE SEQUENCE [LARGE SCALE GENOMIC DNA]</scope>
    <source>
        <strain evidence="11 12">2B-2</strain>
    </source>
</reference>
<feature type="transmembrane region" description="Helical" evidence="10">
    <location>
        <begin position="12"/>
        <end position="33"/>
    </location>
</feature>
<dbReference type="Pfam" id="PF02699">
    <property type="entry name" value="YajC"/>
    <property type="match status" value="1"/>
</dbReference>
<sequence>MKWMAFNMWQNILYTSIAIIIIIIVTLGIFYLVNMKNLKAQKAHFKDLHQNLKVGDRVLVLNGIYGEVAKISDEIIDLRLKSGQLMEVSRYSISKIIKD</sequence>
<proteinExistence type="inferred from homology"/>
<keyword evidence="12" id="KW-1185">Reference proteome</keyword>
<dbReference type="PANTHER" id="PTHR33909">
    <property type="entry name" value="SEC TRANSLOCON ACCESSORY COMPLEX SUBUNIT YAJC"/>
    <property type="match status" value="1"/>
</dbReference>
<evidence type="ECO:0000256" key="7">
    <source>
        <dbReference type="ARBA" id="ARBA00022989"/>
    </source>
</evidence>
<evidence type="ECO:0000256" key="5">
    <source>
        <dbReference type="ARBA" id="ARBA00022692"/>
    </source>
</evidence>
<dbReference type="Proteomes" id="UP000310506">
    <property type="component" value="Unassembled WGS sequence"/>
</dbReference>
<dbReference type="EMBL" id="SDGV01000001">
    <property type="protein sequence ID" value="THB62379.1"/>
    <property type="molecule type" value="Genomic_DNA"/>
</dbReference>
<dbReference type="GO" id="GO:0005886">
    <property type="term" value="C:plasma membrane"/>
    <property type="evidence" value="ECO:0007669"/>
    <property type="project" value="UniProtKB-SubCell"/>
</dbReference>
<evidence type="ECO:0000256" key="4">
    <source>
        <dbReference type="ARBA" id="ARBA00022475"/>
    </source>
</evidence>
<name>A0A4V3TVC4_9ENTE</name>
<keyword evidence="8" id="KW-0811">Translocation</keyword>
<dbReference type="InterPro" id="IPR003849">
    <property type="entry name" value="Preprotein_translocase_YajC"/>
</dbReference>
<keyword evidence="4" id="KW-1003">Cell membrane</keyword>
<protein>
    <submittedName>
        <fullName evidence="11">Preprotein translocase subunit YajC</fullName>
    </submittedName>
</protein>
<gene>
    <name evidence="11" type="primary">yajC</name>
    <name evidence="11" type="ORF">ESZ54_00770</name>
</gene>
<keyword evidence="5 10" id="KW-0812">Transmembrane</keyword>
<dbReference type="PRINTS" id="PR01853">
    <property type="entry name" value="YAJCTRNLCASE"/>
</dbReference>
<accession>A0A4V3TVC4</accession>
<keyword evidence="6" id="KW-0653">Protein transport</keyword>
<evidence type="ECO:0000256" key="10">
    <source>
        <dbReference type="SAM" id="Phobius"/>
    </source>
</evidence>
<evidence type="ECO:0000256" key="8">
    <source>
        <dbReference type="ARBA" id="ARBA00023010"/>
    </source>
</evidence>
<comment type="similarity">
    <text evidence="2">Belongs to the YajC family.</text>
</comment>
<evidence type="ECO:0000256" key="9">
    <source>
        <dbReference type="ARBA" id="ARBA00023136"/>
    </source>
</evidence>
<organism evidence="11 12">
    <name type="scientific">Vagococcus silagei</name>
    <dbReference type="NCBI Taxonomy" id="2508885"/>
    <lineage>
        <taxon>Bacteria</taxon>
        <taxon>Bacillati</taxon>
        <taxon>Bacillota</taxon>
        <taxon>Bacilli</taxon>
        <taxon>Lactobacillales</taxon>
        <taxon>Enterococcaceae</taxon>
        <taxon>Vagococcus</taxon>
    </lineage>
</organism>
<keyword evidence="3" id="KW-0813">Transport</keyword>
<dbReference type="SMART" id="SM01323">
    <property type="entry name" value="YajC"/>
    <property type="match status" value="1"/>
</dbReference>
<evidence type="ECO:0000313" key="12">
    <source>
        <dbReference type="Proteomes" id="UP000310506"/>
    </source>
</evidence>
<evidence type="ECO:0000256" key="3">
    <source>
        <dbReference type="ARBA" id="ARBA00022448"/>
    </source>
</evidence>
<dbReference type="GO" id="GO:0015031">
    <property type="term" value="P:protein transport"/>
    <property type="evidence" value="ECO:0007669"/>
    <property type="project" value="UniProtKB-KW"/>
</dbReference>
<keyword evidence="9 10" id="KW-0472">Membrane</keyword>
<comment type="caution">
    <text evidence="11">The sequence shown here is derived from an EMBL/GenBank/DDBJ whole genome shotgun (WGS) entry which is preliminary data.</text>
</comment>
<dbReference type="NCBIfam" id="TIGR00739">
    <property type="entry name" value="yajC"/>
    <property type="match status" value="1"/>
</dbReference>
<comment type="subcellular location">
    <subcellularLocation>
        <location evidence="1">Cell membrane</location>
        <topology evidence="1">Single-pass membrane protein</topology>
    </subcellularLocation>
</comment>
<keyword evidence="7 10" id="KW-1133">Transmembrane helix</keyword>
<evidence type="ECO:0000313" key="11">
    <source>
        <dbReference type="EMBL" id="THB62379.1"/>
    </source>
</evidence>
<dbReference type="PANTHER" id="PTHR33909:SF1">
    <property type="entry name" value="SEC TRANSLOCON ACCESSORY COMPLEX SUBUNIT YAJC"/>
    <property type="match status" value="1"/>
</dbReference>
<dbReference type="OrthoDB" id="2200043at2"/>
<evidence type="ECO:0000256" key="2">
    <source>
        <dbReference type="ARBA" id="ARBA00006742"/>
    </source>
</evidence>
<evidence type="ECO:0000256" key="6">
    <source>
        <dbReference type="ARBA" id="ARBA00022927"/>
    </source>
</evidence>
<evidence type="ECO:0000256" key="1">
    <source>
        <dbReference type="ARBA" id="ARBA00004162"/>
    </source>
</evidence>
<dbReference type="AlphaFoldDB" id="A0A4V3TVC4"/>